<dbReference type="FunFam" id="3.20.20.210:FF:000003">
    <property type="entry name" value="5-methyltetrahydropteroyltriglutamate--homocysteine methyltransferase"/>
    <property type="match status" value="1"/>
</dbReference>
<dbReference type="Gene3D" id="3.20.20.210">
    <property type="match status" value="2"/>
</dbReference>
<dbReference type="InterPro" id="IPR006276">
    <property type="entry name" value="Cobalamin-indep_Met_synthase"/>
</dbReference>
<keyword evidence="17" id="KW-1185">Reference proteome</keyword>
<feature type="binding site" evidence="10">
    <location>
        <position position="118"/>
    </location>
    <ligand>
        <name>5-methyltetrahydropteroyltri-L-glutamate</name>
        <dbReference type="ChEBI" id="CHEBI:58207"/>
    </ligand>
</feature>
<dbReference type="OrthoDB" id="244285at2"/>
<evidence type="ECO:0000259" key="14">
    <source>
        <dbReference type="Pfam" id="PF01717"/>
    </source>
</evidence>
<dbReference type="NCBIfam" id="TIGR01371">
    <property type="entry name" value="met_syn_B12ind"/>
    <property type="match status" value="1"/>
</dbReference>
<proteinExistence type="inferred from homology"/>
<dbReference type="UniPathway" id="UPA00051">
    <property type="reaction ID" value="UER00082"/>
</dbReference>
<comment type="cofactor">
    <cofactor evidence="12">
        <name>Zn(2+)</name>
        <dbReference type="ChEBI" id="CHEBI:29105"/>
    </cofactor>
    <text evidence="12">Binds 2 Zn(2+) ions per subunit.</text>
</comment>
<dbReference type="RefSeq" id="WP_153421475.1">
    <property type="nucleotide sequence ID" value="NZ_WFLM01000005.1"/>
</dbReference>
<evidence type="ECO:0000256" key="10">
    <source>
        <dbReference type="HAMAP-Rule" id="MF_00172"/>
    </source>
</evidence>
<dbReference type="Pfam" id="PF08267">
    <property type="entry name" value="Meth_synt_1"/>
    <property type="match status" value="1"/>
</dbReference>
<protein>
    <recommendedName>
        <fullName evidence="10">5-methyltetrahydropteroyltriglutamate--homocysteine methyltransferase</fullName>
        <ecNumber evidence="10">2.1.1.14</ecNumber>
    </recommendedName>
    <alternativeName>
        <fullName evidence="10">Cobalamin-independent methionine synthase</fullName>
    </alternativeName>
    <alternativeName>
        <fullName evidence="10">Methionine synthase, vitamin-B12 independent isozyme</fullName>
    </alternativeName>
</protein>
<dbReference type="Proteomes" id="UP000437748">
    <property type="component" value="Unassembled WGS sequence"/>
</dbReference>
<feature type="binding site" evidence="10">
    <location>
        <position position="649"/>
    </location>
    <ligand>
        <name>Zn(2+)</name>
        <dbReference type="ChEBI" id="CHEBI:29105"/>
        <note>catalytic</note>
    </ligand>
</feature>
<evidence type="ECO:0000256" key="1">
    <source>
        <dbReference type="ARBA" id="ARBA00002777"/>
    </source>
</evidence>
<comment type="cofactor">
    <cofactor evidence="10">
        <name>Zn(2+)</name>
        <dbReference type="ChEBI" id="CHEBI:29105"/>
    </cofactor>
    <text evidence="10">Binds 1 zinc ion per subunit.</text>
</comment>
<evidence type="ECO:0000256" key="2">
    <source>
        <dbReference type="ARBA" id="ARBA00004681"/>
    </source>
</evidence>
<dbReference type="GO" id="GO:0003871">
    <property type="term" value="F:5-methyltetrahydropteroyltriglutamate-homocysteine S-methyltransferase activity"/>
    <property type="evidence" value="ECO:0007669"/>
    <property type="project" value="UniProtKB-UniRule"/>
</dbReference>
<comment type="function">
    <text evidence="1 10">Catalyzes the transfer of a methyl group from 5-methyltetrahydrofolate to homocysteine resulting in methionine formation.</text>
</comment>
<comment type="catalytic activity">
    <reaction evidence="10">
        <text>5-methyltetrahydropteroyltri-L-glutamate + L-homocysteine = tetrahydropteroyltri-L-glutamate + L-methionine</text>
        <dbReference type="Rhea" id="RHEA:21196"/>
        <dbReference type="ChEBI" id="CHEBI:57844"/>
        <dbReference type="ChEBI" id="CHEBI:58140"/>
        <dbReference type="ChEBI" id="CHEBI:58199"/>
        <dbReference type="ChEBI" id="CHEBI:58207"/>
        <dbReference type="EC" id="2.1.1.14"/>
    </reaction>
</comment>
<dbReference type="GO" id="GO:0032259">
    <property type="term" value="P:methylation"/>
    <property type="evidence" value="ECO:0007669"/>
    <property type="project" value="UniProtKB-KW"/>
</dbReference>
<evidence type="ECO:0000256" key="6">
    <source>
        <dbReference type="ARBA" id="ARBA00022679"/>
    </source>
</evidence>
<keyword evidence="4 10" id="KW-0489">Methyltransferase</keyword>
<keyword evidence="5 10" id="KW-0028">Amino-acid biosynthesis</keyword>
<feature type="binding site" evidence="12">
    <location>
        <position position="651"/>
    </location>
    <ligand>
        <name>Zn(2+)</name>
        <dbReference type="ChEBI" id="CHEBI:29105"/>
        <label>1</label>
        <note>catalytic</note>
    </ligand>
</feature>
<evidence type="ECO:0000313" key="16">
    <source>
        <dbReference type="EMBL" id="KAB8037059.1"/>
    </source>
</evidence>
<feature type="binding site" evidence="10 11">
    <location>
        <begin position="523"/>
        <end position="524"/>
    </location>
    <ligand>
        <name>5-methyltetrahydropteroyltri-L-glutamate</name>
        <dbReference type="ChEBI" id="CHEBI:58207"/>
    </ligand>
</feature>
<dbReference type="InterPro" id="IPR002629">
    <property type="entry name" value="Met_Synth_C/arc"/>
</dbReference>
<dbReference type="FunFam" id="3.20.20.210:FF:000002">
    <property type="entry name" value="5-methyltetrahydropteroyltriglutamate--homocysteine methyltransferase"/>
    <property type="match status" value="1"/>
</dbReference>
<dbReference type="PANTHER" id="PTHR30519">
    <property type="entry name" value="5-METHYLTETRAHYDROPTEROYLTRIGLUTAMATE--HOMOCYSTEINE METHYLTRANSFERASE"/>
    <property type="match status" value="1"/>
</dbReference>
<feature type="binding site" evidence="10">
    <location>
        <position position="734"/>
    </location>
    <ligand>
        <name>Zn(2+)</name>
        <dbReference type="ChEBI" id="CHEBI:29105"/>
        <note>catalytic</note>
    </ligand>
</feature>
<keyword evidence="9 10" id="KW-0486">Methionine biosynthesis</keyword>
<feature type="binding site" evidence="12">
    <location>
        <position position="673"/>
    </location>
    <ligand>
        <name>Zn(2+)</name>
        <dbReference type="ChEBI" id="CHEBI:29105"/>
        <label>1</label>
        <note>catalytic</note>
    </ligand>
</feature>
<feature type="binding site" evidence="12">
    <location>
        <position position="649"/>
    </location>
    <ligand>
        <name>Zn(2+)</name>
        <dbReference type="ChEBI" id="CHEBI:29105"/>
        <label>1</label>
        <note>catalytic</note>
    </ligand>
</feature>
<keyword evidence="7 10" id="KW-0479">Metal-binding</keyword>
<dbReference type="NCBIfam" id="NF003556">
    <property type="entry name" value="PRK05222.1"/>
    <property type="match status" value="1"/>
</dbReference>
<evidence type="ECO:0000256" key="13">
    <source>
        <dbReference type="PIRSR" id="PIRSR000382-3"/>
    </source>
</evidence>
<accession>A0A6N6VUE2</accession>
<evidence type="ECO:0000256" key="4">
    <source>
        <dbReference type="ARBA" id="ARBA00022603"/>
    </source>
</evidence>
<dbReference type="Pfam" id="PF01717">
    <property type="entry name" value="Meth_synt_2"/>
    <property type="match status" value="1"/>
</dbReference>
<name>A0A6N6VUE2_9BACT</name>
<comment type="similarity">
    <text evidence="3 10">Belongs to the vitamin-B12 independent methionine synthase family.</text>
</comment>
<feature type="binding site" evidence="10">
    <location>
        <begin position="18"/>
        <end position="21"/>
    </location>
    <ligand>
        <name>5-methyltetrahydropteroyltri-L-glutamate</name>
        <dbReference type="ChEBI" id="CHEBI:58207"/>
    </ligand>
</feature>
<feature type="binding site" evidence="10 11">
    <location>
        <position position="569"/>
    </location>
    <ligand>
        <name>5-methyltetrahydropteroyltri-L-glutamate</name>
        <dbReference type="ChEBI" id="CHEBI:58207"/>
    </ligand>
</feature>
<feature type="binding site" evidence="10 11">
    <location>
        <begin position="439"/>
        <end position="441"/>
    </location>
    <ligand>
        <name>L-methionine</name>
        <dbReference type="ChEBI" id="CHEBI:57844"/>
    </ligand>
</feature>
<evidence type="ECO:0000259" key="15">
    <source>
        <dbReference type="Pfam" id="PF08267"/>
    </source>
</evidence>
<dbReference type="AlphaFoldDB" id="A0A6N6VUE2"/>
<keyword evidence="8 10" id="KW-0862">Zinc</keyword>
<comment type="pathway">
    <text evidence="2 10">Amino-acid biosynthesis; L-methionine biosynthesis via de novo pathway; L-methionine from L-homocysteine (MetE route): step 1/1.</text>
</comment>
<feature type="binding site" evidence="10 11">
    <location>
        <begin position="439"/>
        <end position="441"/>
    </location>
    <ligand>
        <name>L-homocysteine</name>
        <dbReference type="ChEBI" id="CHEBI:58199"/>
    </ligand>
</feature>
<dbReference type="PIRSF" id="PIRSF000382">
    <property type="entry name" value="MeTrfase_B12_ind"/>
    <property type="match status" value="1"/>
</dbReference>
<feature type="domain" description="Cobalamin-independent methionine synthase MetE C-terminal/archaeal" evidence="14">
    <location>
        <begin position="434"/>
        <end position="756"/>
    </location>
</feature>
<feature type="binding site" evidence="10 11">
    <location>
        <position position="492"/>
    </location>
    <ligand>
        <name>L-methionine</name>
        <dbReference type="ChEBI" id="CHEBI:57844"/>
    </ligand>
</feature>
<sequence length="763" mass="88405">MTYFHTHILGFPRIGKNREFKKALEAYWNSEISEQELQNIGKDIRKYNWEIQKDSGLDYITVGDFSWYDHILETSALLGVVPSRFKEKIDTINLDSLFLMARGQSSNSNNISACDMTKWFNTNYHYIVPEFTEDQNFTISTNTLFEHIDEAQEQGYLVKPVLVGPLTYLWLGKASHPNFDKLTLIKNIIPIYNQIFKKLKEKNIDWVQIDEPILTLDLSPEWINSFSETYQKLNFNNLKILLATYFGSIEDKIEQINRLPIHGLHVDLCSNPEQIESIINQYSVDKVLSVGVINGRNIWKSDLFKIESNLNYLKNLFGENLWISASCSLLHSPVDLDSEHNIDPEIKNWLAFAKQKIQEISLVSKILSNSEDKNTNTFIIENFKSTQSRLKSNKVHNSEVQKNINLINENYFKRKSDYKERAQIQKNKYNLPLFPTTTIGSFPQTKEIRGLRKKLKDKKIDLNLYNNEIKKNILDCIQRQEKLDIDVLVHGEAERNDMVEFFGELLEGFIFTSNGWVQSYGSRCVKPPVIYGDVYRKKPLTLEWTSYAQSLTERPVKGMLTGPVTIISWSFVRDDQPIKETAKQIALALREETIDLEKAGIKFIQIDEPAFREALPLKKKDWKNYFDWAIPCFKIASCGISDETQIHTHMCYSEFNDIISYIAELDADVITIECSRSNMELLSAFENYCYPNEIGPGIYDIHSPNIPNTDLMVNNLKKALNFISKDKLWINPDCGLKTRNWPEVEYALKNMVLAAKELRKNAT</sequence>
<evidence type="ECO:0000313" key="17">
    <source>
        <dbReference type="Proteomes" id="UP000437748"/>
    </source>
</evidence>
<organism evidence="16 17">
    <name type="scientific">Silvanigrella paludirubra</name>
    <dbReference type="NCBI Taxonomy" id="2499159"/>
    <lineage>
        <taxon>Bacteria</taxon>
        <taxon>Pseudomonadati</taxon>
        <taxon>Bdellovibrionota</taxon>
        <taxon>Oligoflexia</taxon>
        <taxon>Silvanigrellales</taxon>
        <taxon>Silvanigrellaceae</taxon>
        <taxon>Silvanigrella</taxon>
    </lineage>
</organism>
<feature type="binding site" evidence="10">
    <location>
        <position position="613"/>
    </location>
    <ligand>
        <name>5-methyltetrahydropteroyltri-L-glutamate</name>
        <dbReference type="ChEBI" id="CHEBI:58207"/>
    </ligand>
</feature>
<evidence type="ECO:0000256" key="5">
    <source>
        <dbReference type="ARBA" id="ARBA00022605"/>
    </source>
</evidence>
<feature type="binding site" evidence="10 11">
    <location>
        <position position="607"/>
    </location>
    <ligand>
        <name>L-homocysteine</name>
        <dbReference type="ChEBI" id="CHEBI:58199"/>
    </ligand>
</feature>
<evidence type="ECO:0000256" key="8">
    <source>
        <dbReference type="ARBA" id="ARBA00022833"/>
    </source>
</evidence>
<dbReference type="InterPro" id="IPR038071">
    <property type="entry name" value="UROD/MetE-like_sf"/>
</dbReference>
<reference evidence="16 17" key="1">
    <citation type="submission" date="2019-10" db="EMBL/GenBank/DDBJ databases">
        <title>New species of Slilvanegrellaceae.</title>
        <authorList>
            <person name="Pitt A."/>
            <person name="Hahn M.W."/>
        </authorList>
    </citation>
    <scope>NUCLEOTIDE SEQUENCE [LARGE SCALE GENOMIC DNA]</scope>
    <source>
        <strain evidence="16 17">SP-Ram-0.45-NSY-1</strain>
    </source>
</reference>
<feature type="active site" description="Proton donor" evidence="10 13">
    <location>
        <position position="702"/>
    </location>
</feature>
<comment type="caution">
    <text evidence="16">The sequence shown here is derived from an EMBL/GenBank/DDBJ whole genome shotgun (WGS) entry which is preliminary data.</text>
</comment>
<gene>
    <name evidence="10 16" type="primary">metE</name>
    <name evidence="16" type="ORF">GCL60_14600</name>
</gene>
<dbReference type="GO" id="GO:0008270">
    <property type="term" value="F:zinc ion binding"/>
    <property type="evidence" value="ECO:0007669"/>
    <property type="project" value="InterPro"/>
</dbReference>
<feature type="domain" description="Cobalamin-independent methionine synthase MetE N-terminal" evidence="15">
    <location>
        <begin position="6"/>
        <end position="315"/>
    </location>
</feature>
<evidence type="ECO:0000256" key="3">
    <source>
        <dbReference type="ARBA" id="ARBA00009553"/>
    </source>
</evidence>
<dbReference type="SUPFAM" id="SSF51726">
    <property type="entry name" value="UROD/MetE-like"/>
    <property type="match status" value="2"/>
</dbReference>
<evidence type="ECO:0000256" key="11">
    <source>
        <dbReference type="PIRSR" id="PIRSR000382-1"/>
    </source>
</evidence>
<dbReference type="GO" id="GO:0071265">
    <property type="term" value="P:L-methionine biosynthetic process"/>
    <property type="evidence" value="ECO:0007669"/>
    <property type="project" value="UniProtKB-ARBA"/>
</dbReference>
<dbReference type="CDD" id="cd03312">
    <property type="entry name" value="CIMS_N_terminal_like"/>
    <property type="match status" value="1"/>
</dbReference>
<feature type="binding site" evidence="10">
    <location>
        <position position="673"/>
    </location>
    <ligand>
        <name>Zn(2+)</name>
        <dbReference type="ChEBI" id="CHEBI:29105"/>
        <note>catalytic</note>
    </ligand>
</feature>
<evidence type="ECO:0000256" key="9">
    <source>
        <dbReference type="ARBA" id="ARBA00023167"/>
    </source>
</evidence>
<dbReference type="EMBL" id="WFLM01000005">
    <property type="protein sequence ID" value="KAB8037059.1"/>
    <property type="molecule type" value="Genomic_DNA"/>
</dbReference>
<dbReference type="CDD" id="cd03311">
    <property type="entry name" value="CIMS_C_terminal_like"/>
    <property type="match status" value="1"/>
</dbReference>
<feature type="binding site" evidence="10">
    <location>
        <position position="651"/>
    </location>
    <ligand>
        <name>Zn(2+)</name>
        <dbReference type="ChEBI" id="CHEBI:29105"/>
        <note>catalytic</note>
    </ligand>
</feature>
<feature type="binding site" evidence="10">
    <location>
        <position position="492"/>
    </location>
    <ligand>
        <name>L-homocysteine</name>
        <dbReference type="ChEBI" id="CHEBI:58199"/>
    </ligand>
</feature>
<evidence type="ECO:0000256" key="12">
    <source>
        <dbReference type="PIRSR" id="PIRSR000382-2"/>
    </source>
</evidence>
<dbReference type="HAMAP" id="MF_00172">
    <property type="entry name" value="Meth_synth"/>
    <property type="match status" value="1"/>
</dbReference>
<dbReference type="InterPro" id="IPR013215">
    <property type="entry name" value="Cbl-indep_Met_Synth_N"/>
</dbReference>
<keyword evidence="6 10" id="KW-0808">Transferase</keyword>
<dbReference type="EC" id="2.1.1.14" evidence="10"/>
<keyword evidence="10" id="KW-0677">Repeat</keyword>
<feature type="binding site" evidence="11">
    <location>
        <position position="123"/>
    </location>
    <ligand>
        <name>5-methyltetrahydropteroyltri-L-glutamate</name>
        <dbReference type="ChEBI" id="CHEBI:58207"/>
    </ligand>
</feature>
<evidence type="ECO:0000256" key="7">
    <source>
        <dbReference type="ARBA" id="ARBA00022723"/>
    </source>
</evidence>
<feature type="binding site" evidence="11">
    <location>
        <position position="21"/>
    </location>
    <ligand>
        <name>5-methyltetrahydropteroyltri-L-glutamate</name>
        <dbReference type="ChEBI" id="CHEBI:58207"/>
    </ligand>
</feature>
<feature type="binding site" evidence="10 11">
    <location>
        <position position="607"/>
    </location>
    <ligand>
        <name>L-methionine</name>
        <dbReference type="ChEBI" id="CHEBI:57844"/>
    </ligand>
</feature>
<feature type="binding site" evidence="12">
    <location>
        <position position="734"/>
    </location>
    <ligand>
        <name>Zn(2+)</name>
        <dbReference type="ChEBI" id="CHEBI:29105"/>
        <label>1</label>
        <note>catalytic</note>
    </ligand>
</feature>